<name>A0A7R9VY13_9CHLO</name>
<sequence>MTMSAPRARHAAPAASKACAAAPPPRPLLRSMLPLLLLLLLLQLCRPSLAQVPEECMLPGLQLQTDCSVEVNAAADAFGVDIGAAELPAGVEIDQAAINAYLADPANTISAE</sequence>
<evidence type="ECO:0000256" key="1">
    <source>
        <dbReference type="SAM" id="MobiDB-lite"/>
    </source>
</evidence>
<keyword evidence="2" id="KW-0732">Signal</keyword>
<dbReference type="AlphaFoldDB" id="A0A7R9VY13"/>
<protein>
    <submittedName>
        <fullName evidence="3">Uncharacterized protein</fullName>
    </submittedName>
</protein>
<feature type="compositionally biased region" description="Low complexity" evidence="1">
    <location>
        <begin position="1"/>
        <end position="21"/>
    </location>
</feature>
<reference evidence="3" key="1">
    <citation type="submission" date="2021-01" db="EMBL/GenBank/DDBJ databases">
        <authorList>
            <person name="Corre E."/>
            <person name="Pelletier E."/>
            <person name="Niang G."/>
            <person name="Scheremetjew M."/>
            <person name="Finn R."/>
            <person name="Kale V."/>
            <person name="Holt S."/>
            <person name="Cochrane G."/>
            <person name="Meng A."/>
            <person name="Brown T."/>
            <person name="Cohen L."/>
        </authorList>
    </citation>
    <scope>NUCLEOTIDE SEQUENCE</scope>
    <source>
        <strain evidence="3">CCMP219</strain>
    </source>
</reference>
<accession>A0A7R9VY13</accession>
<evidence type="ECO:0000313" key="3">
    <source>
        <dbReference type="EMBL" id="CAD8308825.1"/>
    </source>
</evidence>
<evidence type="ECO:0000256" key="2">
    <source>
        <dbReference type="SAM" id="SignalP"/>
    </source>
</evidence>
<feature type="signal peptide" evidence="2">
    <location>
        <begin position="1"/>
        <end position="50"/>
    </location>
</feature>
<gene>
    <name evidence="3" type="ORF">CEUR00632_LOCUS19851</name>
</gene>
<proteinExistence type="predicted"/>
<organism evidence="3">
    <name type="scientific">Chlamydomonas euryale</name>
    <dbReference type="NCBI Taxonomy" id="1486919"/>
    <lineage>
        <taxon>Eukaryota</taxon>
        <taxon>Viridiplantae</taxon>
        <taxon>Chlorophyta</taxon>
        <taxon>core chlorophytes</taxon>
        <taxon>Chlorophyceae</taxon>
        <taxon>CS clade</taxon>
        <taxon>Chlamydomonadales</taxon>
        <taxon>Chlamydomonadaceae</taxon>
        <taxon>Chlamydomonas</taxon>
    </lineage>
</organism>
<feature type="chain" id="PRO_5031411784" evidence="2">
    <location>
        <begin position="51"/>
        <end position="112"/>
    </location>
</feature>
<dbReference type="EMBL" id="HBEC01042599">
    <property type="protein sequence ID" value="CAD8308825.1"/>
    <property type="molecule type" value="Transcribed_RNA"/>
</dbReference>
<feature type="region of interest" description="Disordered" evidence="1">
    <location>
        <begin position="1"/>
        <end position="22"/>
    </location>
</feature>